<keyword evidence="3" id="KW-1185">Reference proteome</keyword>
<accession>A0A5E6MER8</accession>
<name>A0A5E6MER8_9BACT</name>
<feature type="compositionally biased region" description="Polar residues" evidence="1">
    <location>
        <begin position="46"/>
        <end position="57"/>
    </location>
</feature>
<dbReference type="Proteomes" id="UP000334923">
    <property type="component" value="Unassembled WGS sequence"/>
</dbReference>
<evidence type="ECO:0000313" key="3">
    <source>
        <dbReference type="Proteomes" id="UP000334923"/>
    </source>
</evidence>
<sequence>MPQPANQPESAAANQPAGTSPSSSTPSGAPASQTPATGQYKPWGQEGQSSGGPSTAATRYPKGVAVDGKPGYVKSPYAPEAGLVDVRGFPPGTEVRCPYTGKIFVVP</sequence>
<dbReference type="AlphaFoldDB" id="A0A5E6MER8"/>
<protein>
    <submittedName>
        <fullName evidence="2">Uncharacterized protein</fullName>
    </submittedName>
</protein>
<evidence type="ECO:0000313" key="2">
    <source>
        <dbReference type="EMBL" id="VVM06323.1"/>
    </source>
</evidence>
<feature type="compositionally biased region" description="Low complexity" evidence="1">
    <location>
        <begin position="15"/>
        <end position="37"/>
    </location>
</feature>
<reference evidence="2 3" key="1">
    <citation type="submission" date="2019-09" db="EMBL/GenBank/DDBJ databases">
        <authorList>
            <person name="Cremers G."/>
        </authorList>
    </citation>
    <scope>NUCLEOTIDE SEQUENCE [LARGE SCALE GENOMIC DNA]</scope>
    <source>
        <strain evidence="2">4A</strain>
    </source>
</reference>
<proteinExistence type="predicted"/>
<evidence type="ECO:0000256" key="1">
    <source>
        <dbReference type="SAM" id="MobiDB-lite"/>
    </source>
</evidence>
<organism evidence="2 3">
    <name type="scientific">Methylacidimicrobium tartarophylax</name>
    <dbReference type="NCBI Taxonomy" id="1041768"/>
    <lineage>
        <taxon>Bacteria</taxon>
        <taxon>Pseudomonadati</taxon>
        <taxon>Verrucomicrobiota</taxon>
        <taxon>Methylacidimicrobium</taxon>
    </lineage>
</organism>
<feature type="compositionally biased region" description="Polar residues" evidence="1">
    <location>
        <begin position="1"/>
        <end position="13"/>
    </location>
</feature>
<dbReference type="RefSeq" id="WP_246186548.1">
    <property type="nucleotide sequence ID" value="NZ_CABFVA020000065.1"/>
</dbReference>
<gene>
    <name evidence="2" type="ORF">MAMT_01132</name>
</gene>
<dbReference type="EMBL" id="CABFVA020000065">
    <property type="protein sequence ID" value="VVM06323.1"/>
    <property type="molecule type" value="Genomic_DNA"/>
</dbReference>
<feature type="region of interest" description="Disordered" evidence="1">
    <location>
        <begin position="1"/>
        <end position="76"/>
    </location>
</feature>